<reference evidence="1" key="2">
    <citation type="submission" date="2020-11" db="EMBL/GenBank/DDBJ databases">
        <authorList>
            <person name="McCartney M.A."/>
            <person name="Auch B."/>
            <person name="Kono T."/>
            <person name="Mallez S."/>
            <person name="Becker A."/>
            <person name="Gohl D.M."/>
            <person name="Silverstein K.A.T."/>
            <person name="Koren S."/>
            <person name="Bechman K.B."/>
            <person name="Herman A."/>
            <person name="Abrahante J.E."/>
            <person name="Garbe J."/>
        </authorList>
    </citation>
    <scope>NUCLEOTIDE SEQUENCE</scope>
    <source>
        <strain evidence="1">Duluth1</strain>
        <tissue evidence="1">Whole animal</tissue>
    </source>
</reference>
<evidence type="ECO:0000313" key="2">
    <source>
        <dbReference type="Proteomes" id="UP000828390"/>
    </source>
</evidence>
<proteinExistence type="predicted"/>
<organism evidence="1 2">
    <name type="scientific">Dreissena polymorpha</name>
    <name type="common">Zebra mussel</name>
    <name type="synonym">Mytilus polymorpha</name>
    <dbReference type="NCBI Taxonomy" id="45954"/>
    <lineage>
        <taxon>Eukaryota</taxon>
        <taxon>Metazoa</taxon>
        <taxon>Spiralia</taxon>
        <taxon>Lophotrochozoa</taxon>
        <taxon>Mollusca</taxon>
        <taxon>Bivalvia</taxon>
        <taxon>Autobranchia</taxon>
        <taxon>Heteroconchia</taxon>
        <taxon>Euheterodonta</taxon>
        <taxon>Imparidentia</taxon>
        <taxon>Neoheterodontei</taxon>
        <taxon>Myida</taxon>
        <taxon>Dreissenoidea</taxon>
        <taxon>Dreissenidae</taxon>
        <taxon>Dreissena</taxon>
    </lineage>
</organism>
<name>A0A9D4FVL2_DREPO</name>
<gene>
    <name evidence="1" type="ORF">DPMN_131798</name>
</gene>
<comment type="caution">
    <text evidence="1">The sequence shown here is derived from an EMBL/GenBank/DDBJ whole genome shotgun (WGS) entry which is preliminary data.</text>
</comment>
<accession>A0A9D4FVL2</accession>
<protein>
    <submittedName>
        <fullName evidence="1">Uncharacterized protein</fullName>
    </submittedName>
</protein>
<evidence type="ECO:0000313" key="1">
    <source>
        <dbReference type="EMBL" id="KAH3803535.1"/>
    </source>
</evidence>
<reference evidence="1" key="1">
    <citation type="journal article" date="2019" name="bioRxiv">
        <title>The Genome of the Zebra Mussel, Dreissena polymorpha: A Resource for Invasive Species Research.</title>
        <authorList>
            <person name="McCartney M.A."/>
            <person name="Auch B."/>
            <person name="Kono T."/>
            <person name="Mallez S."/>
            <person name="Zhang Y."/>
            <person name="Obille A."/>
            <person name="Becker A."/>
            <person name="Abrahante J.E."/>
            <person name="Garbe J."/>
            <person name="Badalamenti J.P."/>
            <person name="Herman A."/>
            <person name="Mangelson H."/>
            <person name="Liachko I."/>
            <person name="Sullivan S."/>
            <person name="Sone E.D."/>
            <person name="Koren S."/>
            <person name="Silverstein K.A.T."/>
            <person name="Beckman K.B."/>
            <person name="Gohl D.M."/>
        </authorList>
    </citation>
    <scope>NUCLEOTIDE SEQUENCE</scope>
    <source>
        <strain evidence="1">Duluth1</strain>
        <tissue evidence="1">Whole animal</tissue>
    </source>
</reference>
<dbReference type="AlphaFoldDB" id="A0A9D4FVL2"/>
<keyword evidence="2" id="KW-1185">Reference proteome</keyword>
<sequence length="75" mass="7911">MMTVLHLPALAGESLVDDAVERTVQVQGQPGCSIVGVDNILMKNGISDRDVECMASGPPGSSQYDVTFATKDKCI</sequence>
<dbReference type="EMBL" id="JAIWYP010000006">
    <property type="protein sequence ID" value="KAH3803535.1"/>
    <property type="molecule type" value="Genomic_DNA"/>
</dbReference>
<dbReference type="Proteomes" id="UP000828390">
    <property type="component" value="Unassembled WGS sequence"/>
</dbReference>